<feature type="region of interest" description="Disordered" evidence="1">
    <location>
        <begin position="217"/>
        <end position="257"/>
    </location>
</feature>
<reference evidence="2 3" key="1">
    <citation type="journal article" date="2020" name="Microbiome">
        <title>Single-cell genomics of uncultured bacteria reveals dietary fiber responders in the mouse gut microbiota.</title>
        <authorList>
            <person name="Chijiiwa R."/>
            <person name="Hosokawa M."/>
            <person name="Kogawa M."/>
            <person name="Nishikawa Y."/>
            <person name="Ide K."/>
            <person name="Sakanashi C."/>
            <person name="Takahashi K."/>
            <person name="Takeyama H."/>
        </authorList>
    </citation>
    <scope>NUCLEOTIDE SEQUENCE [LARGE SCALE GENOMIC DNA]</scope>
    <source>
        <strain evidence="2">IMSAGC_001</strain>
    </source>
</reference>
<evidence type="ECO:0000256" key="1">
    <source>
        <dbReference type="SAM" id="MobiDB-lite"/>
    </source>
</evidence>
<feature type="compositionally biased region" description="Polar residues" evidence="1">
    <location>
        <begin position="62"/>
        <end position="72"/>
    </location>
</feature>
<comment type="caution">
    <text evidence="2">The sequence shown here is derived from an EMBL/GenBank/DDBJ whole genome shotgun (WGS) entry which is preliminary data.</text>
</comment>
<organism evidence="2 3">
    <name type="scientific">Bacteroides acidifaciens</name>
    <dbReference type="NCBI Taxonomy" id="85831"/>
    <lineage>
        <taxon>Bacteria</taxon>
        <taxon>Pseudomonadati</taxon>
        <taxon>Bacteroidota</taxon>
        <taxon>Bacteroidia</taxon>
        <taxon>Bacteroidales</taxon>
        <taxon>Bacteroidaceae</taxon>
        <taxon>Bacteroides</taxon>
    </lineage>
</organism>
<name>A0A7I9ZXC9_9BACE</name>
<dbReference type="Proteomes" id="UP000491181">
    <property type="component" value="Unassembled WGS sequence"/>
</dbReference>
<dbReference type="AlphaFoldDB" id="A0A7I9ZXC9"/>
<feature type="region of interest" description="Disordered" evidence="1">
    <location>
        <begin position="309"/>
        <end position="337"/>
    </location>
</feature>
<accession>A0A7I9ZXC9</accession>
<dbReference type="EMBL" id="BLLS01000002">
    <property type="protein sequence ID" value="GFH84793.1"/>
    <property type="molecule type" value="Genomic_DNA"/>
</dbReference>
<feature type="region of interest" description="Disordered" evidence="1">
    <location>
        <begin position="1"/>
        <end position="72"/>
    </location>
</feature>
<evidence type="ECO:0000313" key="2">
    <source>
        <dbReference type="EMBL" id="GFH84793.1"/>
    </source>
</evidence>
<sequence length="381" mass="42907">MGTYDEILGTGNNPPKGSQEWHEQQQNGSSASPSAKDTGQETVTAPAPAATGSKPDTVETPPAQQDASSGSLSYAELFKQLNPYKPPTEEELAKERKKQKREQIFAAIGDGISALSNLFFTTQYAPNMYTGKDTASGKVKVKYDRLMKERNANARAYASGLIGAMQADDAKADGERKWLRQLGIDKKNDDRYNEGIQHRNERERVADQRYSDEFARKKERDKVDDDKWQKSFDENKRKADRTHNLAVQTQKDNKDLREKQIKATGARSARGKQLGFSDGDGNQVSIYENVWKGSMQQVYDVMLSDLAPQDEKERRSFERQMKKLDTQQKKEDYVKQNWHKSSKAAAIMMSLSKLDPATMTSGIDEGLGWGRNSGNNNETDW</sequence>
<evidence type="ECO:0000313" key="3">
    <source>
        <dbReference type="Proteomes" id="UP000491181"/>
    </source>
</evidence>
<feature type="compositionally biased region" description="Polar residues" evidence="1">
    <location>
        <begin position="24"/>
        <end position="43"/>
    </location>
</feature>
<proteinExistence type="predicted"/>
<dbReference type="RefSeq" id="WP_172503490.1">
    <property type="nucleotide sequence ID" value="NZ_BLLS01000002.1"/>
</dbReference>
<feature type="compositionally biased region" description="Basic and acidic residues" evidence="1">
    <location>
        <begin position="309"/>
        <end position="334"/>
    </location>
</feature>
<gene>
    <name evidence="2" type="ORF">IMSAGC001_00188</name>
</gene>
<feature type="compositionally biased region" description="Basic and acidic residues" evidence="1">
    <location>
        <begin position="217"/>
        <end position="243"/>
    </location>
</feature>
<protein>
    <submittedName>
        <fullName evidence="2">Uncharacterized protein</fullName>
    </submittedName>
</protein>